<dbReference type="PANTHER" id="PTHR21266:SF60">
    <property type="entry name" value="3-KETOSTEROID-9-ALPHA-MONOOXYGENASE, OXYGENASE COMPONENT"/>
    <property type="match status" value="1"/>
</dbReference>
<dbReference type="AlphaFoldDB" id="A0A838B6G2"/>
<dbReference type="EMBL" id="JACDTY010000008">
    <property type="protein sequence ID" value="MBA1142206.1"/>
    <property type="molecule type" value="Genomic_DNA"/>
</dbReference>
<dbReference type="Gene3D" id="3.90.380.10">
    <property type="entry name" value="Naphthalene 1,2-dioxygenase Alpha Subunit, Chain A, domain 1"/>
    <property type="match status" value="1"/>
</dbReference>
<proteinExistence type="predicted"/>
<keyword evidence="2" id="KW-0479">Metal-binding</keyword>
<dbReference type="GO" id="GO:0016491">
    <property type="term" value="F:oxidoreductase activity"/>
    <property type="evidence" value="ECO:0007669"/>
    <property type="project" value="UniProtKB-KW"/>
</dbReference>
<gene>
    <name evidence="7" type="ORF">H0241_18310</name>
</gene>
<keyword evidence="4" id="KW-0408">Iron</keyword>
<organism evidence="7 8">
    <name type="scientific">Mesorhizobium neociceri</name>
    <dbReference type="NCBI Taxonomy" id="1307853"/>
    <lineage>
        <taxon>Bacteria</taxon>
        <taxon>Pseudomonadati</taxon>
        <taxon>Pseudomonadota</taxon>
        <taxon>Alphaproteobacteria</taxon>
        <taxon>Hyphomicrobiales</taxon>
        <taxon>Phyllobacteriaceae</taxon>
        <taxon>Mesorhizobium</taxon>
    </lineage>
</organism>
<dbReference type="CDD" id="cd03469">
    <property type="entry name" value="Rieske_RO_Alpha_N"/>
    <property type="match status" value="1"/>
</dbReference>
<keyword evidence="1" id="KW-0001">2Fe-2S</keyword>
<dbReference type="Gene3D" id="2.102.10.10">
    <property type="entry name" value="Rieske [2Fe-2S] iron-sulphur domain"/>
    <property type="match status" value="1"/>
</dbReference>
<dbReference type="PROSITE" id="PS51296">
    <property type="entry name" value="RIESKE"/>
    <property type="match status" value="1"/>
</dbReference>
<dbReference type="InterPro" id="IPR036922">
    <property type="entry name" value="Rieske_2Fe-2S_sf"/>
</dbReference>
<dbReference type="Proteomes" id="UP000558284">
    <property type="component" value="Unassembled WGS sequence"/>
</dbReference>
<name>A0A838B6G2_9HYPH</name>
<dbReference type="GO" id="GO:0051537">
    <property type="term" value="F:2 iron, 2 sulfur cluster binding"/>
    <property type="evidence" value="ECO:0007669"/>
    <property type="project" value="UniProtKB-KW"/>
</dbReference>
<dbReference type="Pfam" id="PF00355">
    <property type="entry name" value="Rieske"/>
    <property type="match status" value="1"/>
</dbReference>
<accession>A0A838B6G2</accession>
<evidence type="ECO:0000256" key="3">
    <source>
        <dbReference type="ARBA" id="ARBA00023002"/>
    </source>
</evidence>
<keyword evidence="3" id="KW-0560">Oxidoreductase</keyword>
<reference evidence="7 8" key="1">
    <citation type="submission" date="2020-07" db="EMBL/GenBank/DDBJ databases">
        <title>Definition of the novel symbiovar canariense within Mesorhizobium novociceri, a new species of genus Mesorhizobium nodulating Cicer canariense in the Caldera de Taburiente National Park (La Palma, Canary Islands).</title>
        <authorList>
            <person name="Leon-Barrios M."/>
            <person name="Perez-Yepez J."/>
            <person name="Flores-Felix J.D."/>
            <person name="Ramirez-Baena M.H."/>
            <person name="Pulido-Suarez L."/>
            <person name="Igual J.M."/>
            <person name="Velazquez E."/>
            <person name="Peix A."/>
        </authorList>
    </citation>
    <scope>NUCLEOTIDE SEQUENCE [LARGE SCALE GENOMIC DNA]</scope>
    <source>
        <strain evidence="7 8">CCANP35</strain>
    </source>
</reference>
<evidence type="ECO:0000256" key="2">
    <source>
        <dbReference type="ARBA" id="ARBA00022723"/>
    </source>
</evidence>
<dbReference type="SUPFAM" id="SSF50022">
    <property type="entry name" value="ISP domain"/>
    <property type="match status" value="1"/>
</dbReference>
<evidence type="ECO:0000256" key="5">
    <source>
        <dbReference type="ARBA" id="ARBA00023014"/>
    </source>
</evidence>
<evidence type="ECO:0000259" key="6">
    <source>
        <dbReference type="PROSITE" id="PS51296"/>
    </source>
</evidence>
<feature type="domain" description="Rieske" evidence="6">
    <location>
        <begin position="13"/>
        <end position="113"/>
    </location>
</feature>
<evidence type="ECO:0000256" key="1">
    <source>
        <dbReference type="ARBA" id="ARBA00022714"/>
    </source>
</evidence>
<evidence type="ECO:0000313" key="8">
    <source>
        <dbReference type="Proteomes" id="UP000558284"/>
    </source>
</evidence>
<keyword evidence="5" id="KW-0411">Iron-sulfur</keyword>
<dbReference type="PANTHER" id="PTHR21266">
    <property type="entry name" value="IRON-SULFUR DOMAIN CONTAINING PROTEIN"/>
    <property type="match status" value="1"/>
</dbReference>
<evidence type="ECO:0000313" key="7">
    <source>
        <dbReference type="EMBL" id="MBA1142206.1"/>
    </source>
</evidence>
<protein>
    <submittedName>
        <fullName evidence="7">Rieske (2Fe-2S) protein</fullName>
    </submittedName>
</protein>
<dbReference type="SUPFAM" id="SSF55961">
    <property type="entry name" value="Bet v1-like"/>
    <property type="match status" value="1"/>
</dbReference>
<evidence type="ECO:0000256" key="4">
    <source>
        <dbReference type="ARBA" id="ARBA00023004"/>
    </source>
</evidence>
<dbReference type="GO" id="GO:0046872">
    <property type="term" value="F:metal ion binding"/>
    <property type="evidence" value="ECO:0007669"/>
    <property type="project" value="UniProtKB-KW"/>
</dbReference>
<sequence length="334" mass="37044">MSEARQQKDKDYWQAVVRSADIEAKPKRILFDGAPLVLFRSAQGIAALFDRCAHRLVELSTGKVIGGEIECPYHGWRYNGEGRCTAIPGHVGDIPHYRVRRYAAMERDGVVFVSSGAPAAEPYLHCMQGKDVVVKRVRSSAQSTVLDAAENILDATHTHFTHKGVLRGLTAKRHLVRVEVTGGEGWVESCYTGEDRQQGLVSRLLEGERARTIGRYRHPGIVELEYWGKGGLALATTFHLRQADERTVEGVGWLIGPRQGLFGELKALAFRPLFAFALQQDRRVLKSASDNARIPPQVLSAIGPLDFLRRDIAAIMDGKMPPAAAEPRVYQIEL</sequence>
<comment type="caution">
    <text evidence="7">The sequence shown here is derived from an EMBL/GenBank/DDBJ whole genome shotgun (WGS) entry which is preliminary data.</text>
</comment>
<dbReference type="InterPro" id="IPR017941">
    <property type="entry name" value="Rieske_2Fe-2S"/>
</dbReference>
<dbReference type="RefSeq" id="WP_181059048.1">
    <property type="nucleotide sequence ID" value="NZ_JACDTY010000008.1"/>
</dbReference>
<keyword evidence="8" id="KW-1185">Reference proteome</keyword>
<dbReference type="InterPro" id="IPR050584">
    <property type="entry name" value="Cholesterol_7-desaturase"/>
</dbReference>